<dbReference type="InterPro" id="IPR016024">
    <property type="entry name" value="ARM-type_fold"/>
</dbReference>
<feature type="region of interest" description="Disordered" evidence="6">
    <location>
        <begin position="1"/>
        <end position="80"/>
    </location>
</feature>
<dbReference type="InterPro" id="IPR011989">
    <property type="entry name" value="ARM-like"/>
</dbReference>
<keyword evidence="2" id="KW-0597">Phosphoprotein</keyword>
<evidence type="ECO:0000259" key="7">
    <source>
        <dbReference type="SMART" id="SM01156"/>
    </source>
</evidence>
<dbReference type="InterPro" id="IPR013180">
    <property type="entry name" value="CTNNBL1_N"/>
</dbReference>
<dbReference type="Gene3D" id="1.25.10.10">
    <property type="entry name" value="Leucine-rich Repeat Variant"/>
    <property type="match status" value="1"/>
</dbReference>
<keyword evidence="9" id="KW-1185">Reference proteome</keyword>
<dbReference type="EMBL" id="MU128964">
    <property type="protein sequence ID" value="KAF9514143.1"/>
    <property type="molecule type" value="Genomic_DNA"/>
</dbReference>
<dbReference type="FunFam" id="1.25.10.10:FF:001136">
    <property type="entry name" value="Beta-catenin-like protein 1"/>
    <property type="match status" value="1"/>
</dbReference>
<accession>A0A9P6AY41</accession>
<evidence type="ECO:0000256" key="1">
    <source>
        <dbReference type="ARBA" id="ARBA00004123"/>
    </source>
</evidence>
<dbReference type="GO" id="GO:0010467">
    <property type="term" value="P:gene expression"/>
    <property type="evidence" value="ECO:0007669"/>
    <property type="project" value="UniProtKB-ARBA"/>
</dbReference>
<dbReference type="OrthoDB" id="1898821at2759"/>
<dbReference type="Pfam" id="PF08216">
    <property type="entry name" value="CTNNBL"/>
    <property type="match status" value="1"/>
</dbReference>
<proteinExistence type="predicted"/>
<organism evidence="8 9">
    <name type="scientific">Hydnum rufescens UP504</name>
    <dbReference type="NCBI Taxonomy" id="1448309"/>
    <lineage>
        <taxon>Eukaryota</taxon>
        <taxon>Fungi</taxon>
        <taxon>Dikarya</taxon>
        <taxon>Basidiomycota</taxon>
        <taxon>Agaricomycotina</taxon>
        <taxon>Agaricomycetes</taxon>
        <taxon>Cantharellales</taxon>
        <taxon>Hydnaceae</taxon>
        <taxon>Hydnum</taxon>
    </lineage>
</organism>
<evidence type="ECO:0000256" key="6">
    <source>
        <dbReference type="SAM" id="MobiDB-lite"/>
    </source>
</evidence>
<dbReference type="SMART" id="SM01156">
    <property type="entry name" value="DUF1716"/>
    <property type="match status" value="1"/>
</dbReference>
<sequence length="634" mass="70309">MDIDSLFKVPKLPTGGNKRRMPDNPTPEMLKRMRTEAPSSSSHFVAPTPPTSTKGKARAATVEDVPEEEEDDTNDTFAPGGDADYFAEEDDEGRFFGGGLTDEQKKILNIFDGAGGEGAAAEDLEELNITGIRRMLLKFDRAVKKNQDQRSKFPDDPTKFIDSEADLDSAIKSLLPLAQSPSIAYPELVKSGALGQLIDLMSHENLDIVIDVVELLHELTDEDDDVDDDETARTDRKDGALKLLIDSLLEHSTMELLVANLSRMNEEEDSDRQGIYHTLGIFENSIGFNPALAEAVVSKTSIMKWLLTRTQAKTHDENRGYASEVLAILLQGNKENRIRFGKVDGVDILLRVLSQYRRRDPGDADEIEFMENIFDSLCSALSEPKNKRLFLDGEGVELMVIMMKEKMLSRSRSIKVLDHALSTPDGTANCERFVDALGLKTLFSALMNKADRKPKSGTTPASEDTSHILGILSSLFSNLASDSPPRIRLLTKFVEAEYEKVDRLLEIRDSATSRLAAADKEIASEKAELLKEGETAMVEDEDVWYLRRLDGGLFTLQTVDYVLGWICMEDDGIRAHTQAMLGRKNKSVKDIVTVLRELHDNVGEEPLLEDGEAGSEAPPQKIILQGLIGFLESC</sequence>
<dbReference type="InterPro" id="IPR039678">
    <property type="entry name" value="CTNNBL1"/>
</dbReference>
<evidence type="ECO:0000256" key="3">
    <source>
        <dbReference type="ARBA" id="ARBA00022737"/>
    </source>
</evidence>
<dbReference type="PANTHER" id="PTHR14978">
    <property type="entry name" value="BETA-CATENIN-LIKE PROTEIN 1 NUCLEAR ASSOCIATED PROTEIN"/>
    <property type="match status" value="1"/>
</dbReference>
<comment type="caution">
    <text evidence="8">The sequence shown here is derived from an EMBL/GenBank/DDBJ whole genome shotgun (WGS) entry which is preliminary data.</text>
</comment>
<dbReference type="Proteomes" id="UP000886523">
    <property type="component" value="Unassembled WGS sequence"/>
</dbReference>
<keyword evidence="5" id="KW-0539">Nucleus</keyword>
<feature type="domain" description="Beta-catenin-like protein 1 N-terminal" evidence="7">
    <location>
        <begin position="100"/>
        <end position="213"/>
    </location>
</feature>
<keyword evidence="3" id="KW-0677">Repeat</keyword>
<gene>
    <name evidence="8" type="ORF">BS47DRAFT_1343472</name>
</gene>
<dbReference type="AlphaFoldDB" id="A0A9P6AY41"/>
<dbReference type="SUPFAM" id="SSF48371">
    <property type="entry name" value="ARM repeat"/>
    <property type="match status" value="1"/>
</dbReference>
<protein>
    <recommendedName>
        <fullName evidence="7">Beta-catenin-like protein 1 N-terminal domain-containing protein</fullName>
    </recommendedName>
</protein>
<dbReference type="GO" id="GO:0005681">
    <property type="term" value="C:spliceosomal complex"/>
    <property type="evidence" value="ECO:0007669"/>
    <property type="project" value="TreeGrafter"/>
</dbReference>
<evidence type="ECO:0000256" key="2">
    <source>
        <dbReference type="ARBA" id="ARBA00022553"/>
    </source>
</evidence>
<dbReference type="PANTHER" id="PTHR14978:SF0">
    <property type="entry name" value="BETA-CATENIN-LIKE PROTEIN 1"/>
    <property type="match status" value="1"/>
</dbReference>
<evidence type="ECO:0000313" key="8">
    <source>
        <dbReference type="EMBL" id="KAF9514143.1"/>
    </source>
</evidence>
<evidence type="ECO:0000313" key="9">
    <source>
        <dbReference type="Proteomes" id="UP000886523"/>
    </source>
</evidence>
<evidence type="ECO:0000256" key="5">
    <source>
        <dbReference type="ARBA" id="ARBA00023242"/>
    </source>
</evidence>
<feature type="compositionally biased region" description="Acidic residues" evidence="6">
    <location>
        <begin position="64"/>
        <end position="74"/>
    </location>
</feature>
<comment type="subcellular location">
    <subcellularLocation>
        <location evidence="1">Nucleus</location>
    </subcellularLocation>
</comment>
<keyword evidence="4" id="KW-0175">Coiled coil</keyword>
<reference evidence="8" key="1">
    <citation type="journal article" date="2020" name="Nat. Commun.">
        <title>Large-scale genome sequencing of mycorrhizal fungi provides insights into the early evolution of symbiotic traits.</title>
        <authorList>
            <person name="Miyauchi S."/>
            <person name="Kiss E."/>
            <person name="Kuo A."/>
            <person name="Drula E."/>
            <person name="Kohler A."/>
            <person name="Sanchez-Garcia M."/>
            <person name="Morin E."/>
            <person name="Andreopoulos B."/>
            <person name="Barry K.W."/>
            <person name="Bonito G."/>
            <person name="Buee M."/>
            <person name="Carver A."/>
            <person name="Chen C."/>
            <person name="Cichocki N."/>
            <person name="Clum A."/>
            <person name="Culley D."/>
            <person name="Crous P.W."/>
            <person name="Fauchery L."/>
            <person name="Girlanda M."/>
            <person name="Hayes R.D."/>
            <person name="Keri Z."/>
            <person name="LaButti K."/>
            <person name="Lipzen A."/>
            <person name="Lombard V."/>
            <person name="Magnuson J."/>
            <person name="Maillard F."/>
            <person name="Murat C."/>
            <person name="Nolan M."/>
            <person name="Ohm R.A."/>
            <person name="Pangilinan J."/>
            <person name="Pereira M.F."/>
            <person name="Perotto S."/>
            <person name="Peter M."/>
            <person name="Pfister S."/>
            <person name="Riley R."/>
            <person name="Sitrit Y."/>
            <person name="Stielow J.B."/>
            <person name="Szollosi G."/>
            <person name="Zifcakova L."/>
            <person name="Stursova M."/>
            <person name="Spatafora J.W."/>
            <person name="Tedersoo L."/>
            <person name="Vaario L.M."/>
            <person name="Yamada A."/>
            <person name="Yan M."/>
            <person name="Wang P."/>
            <person name="Xu J."/>
            <person name="Bruns T."/>
            <person name="Baldrian P."/>
            <person name="Vilgalys R."/>
            <person name="Dunand C."/>
            <person name="Henrissat B."/>
            <person name="Grigoriev I.V."/>
            <person name="Hibbett D."/>
            <person name="Nagy L.G."/>
            <person name="Martin F.M."/>
        </authorList>
    </citation>
    <scope>NUCLEOTIDE SEQUENCE</scope>
    <source>
        <strain evidence="8">UP504</strain>
    </source>
</reference>
<name>A0A9P6AY41_9AGAM</name>
<evidence type="ECO:0000256" key="4">
    <source>
        <dbReference type="ARBA" id="ARBA00023054"/>
    </source>
</evidence>